<dbReference type="RefSeq" id="XP_045563410.1">
    <property type="nucleotide sequence ID" value="XM_045707454.1"/>
</dbReference>
<feature type="region of interest" description="Disordered" evidence="1">
    <location>
        <begin position="438"/>
        <end position="469"/>
    </location>
</feature>
<accession>A0ABM3DX73</accession>
<keyword evidence="2" id="KW-1185">Reference proteome</keyword>
<feature type="region of interest" description="Disordered" evidence="1">
    <location>
        <begin position="332"/>
        <end position="426"/>
    </location>
</feature>
<protein>
    <submittedName>
        <fullName evidence="3">Uncharacterized protein</fullName>
    </submittedName>
</protein>
<name>A0ABM3DX73_SALSA</name>
<evidence type="ECO:0000256" key="1">
    <source>
        <dbReference type="SAM" id="MobiDB-lite"/>
    </source>
</evidence>
<reference evidence="3" key="1">
    <citation type="submission" date="2025-08" db="UniProtKB">
        <authorList>
            <consortium name="RefSeq"/>
        </authorList>
    </citation>
    <scope>IDENTIFICATION</scope>
</reference>
<dbReference type="Proteomes" id="UP001652741">
    <property type="component" value="Chromosome ssa25"/>
</dbReference>
<evidence type="ECO:0000313" key="2">
    <source>
        <dbReference type="Proteomes" id="UP001652741"/>
    </source>
</evidence>
<dbReference type="PANTHER" id="PTHR21937:SF5">
    <property type="entry name" value="GENE 973-RELATED"/>
    <property type="match status" value="1"/>
</dbReference>
<proteinExistence type="predicted"/>
<evidence type="ECO:0000313" key="3">
    <source>
        <dbReference type="RefSeq" id="XP_045563410.1"/>
    </source>
</evidence>
<gene>
    <name evidence="3" type="primary">LOC106591519</name>
</gene>
<dbReference type="GeneID" id="106591519"/>
<sequence length="497" mass="55683">MKDIALSLLSRGCGHVVQSQLGSKDGRLEVYFEPKDYYRWKSQPALLRLSKSGRLLCGVEPALPKTYSTRQGPLFLYYQEMAMTSSFLSSCPSGSEDIRKRLASQHSRQEVELQLNTLRDLTGAILAYGKKQLREEGEGNVLPIPSSHETYYPPIKPFYPRHPTKGWTPFRSTWNRQVAPTHQEQLTGNTQDKPKVKDDPELCRGHVESPRPTPATGGFCIPRSGQAVSHNPYRQPQGPLPPIEEVNCYTRDVPHPASGLEEQEARLLRGVKFEVTDETPRVQMSPIPETEPLWRVESTRHLPGDPPHGQAAHQEVGRPVFIHPDDSVKDCEDVGGEMPWPLQGRERPWPLQGGERPWPLQGRERPWPLQGGERPWPLQGGERPWPLQAGESPRSLQGGARPWPLQGGERPCPLKTASVDSSWRSSQRSHVNYYGGYLGGAQQGRRLKQGNADTKKDNTSSDPSLSRFHLPPLFSGSVVSLDQDRDQDSSVRVSKAI</sequence>
<organism evidence="2 3">
    <name type="scientific">Salmo salar</name>
    <name type="common">Atlantic salmon</name>
    <dbReference type="NCBI Taxonomy" id="8030"/>
    <lineage>
        <taxon>Eukaryota</taxon>
        <taxon>Metazoa</taxon>
        <taxon>Chordata</taxon>
        <taxon>Craniata</taxon>
        <taxon>Vertebrata</taxon>
        <taxon>Euteleostomi</taxon>
        <taxon>Actinopterygii</taxon>
        <taxon>Neopterygii</taxon>
        <taxon>Teleostei</taxon>
        <taxon>Protacanthopterygii</taxon>
        <taxon>Salmoniformes</taxon>
        <taxon>Salmonidae</taxon>
        <taxon>Salmoninae</taxon>
        <taxon>Salmo</taxon>
    </lineage>
</organism>
<dbReference type="InterPro" id="IPR031440">
    <property type="entry name" value="DUF4670"/>
</dbReference>
<dbReference type="PANTHER" id="PTHR21937">
    <property type="entry name" value="CCDC66 DOMAIN-CONTAINING PROTEIN"/>
    <property type="match status" value="1"/>
</dbReference>